<evidence type="ECO:0000256" key="2">
    <source>
        <dbReference type="ARBA" id="ARBA00022801"/>
    </source>
</evidence>
<evidence type="ECO:0000313" key="10">
    <source>
        <dbReference type="Proteomes" id="UP001589585"/>
    </source>
</evidence>
<keyword evidence="3" id="KW-0347">Helicase</keyword>
<evidence type="ECO:0000259" key="6">
    <source>
        <dbReference type="Pfam" id="PF13087"/>
    </source>
</evidence>
<dbReference type="Proteomes" id="UP001589585">
    <property type="component" value="Unassembled WGS sequence"/>
</dbReference>
<dbReference type="PANTHER" id="PTHR43788:SF8">
    <property type="entry name" value="DNA-BINDING PROTEIN SMUBP-2"/>
    <property type="match status" value="1"/>
</dbReference>
<evidence type="ECO:0000313" key="9">
    <source>
        <dbReference type="EMBL" id="MFB9057195.1"/>
    </source>
</evidence>
<keyword evidence="1" id="KW-0547">Nucleotide-binding</keyword>
<dbReference type="SUPFAM" id="SSF52540">
    <property type="entry name" value="P-loop containing nucleoside triphosphate hydrolases"/>
    <property type="match status" value="1"/>
</dbReference>
<dbReference type="InterPro" id="IPR011335">
    <property type="entry name" value="Restrct_endonuc-II-like"/>
</dbReference>
<protein>
    <submittedName>
        <fullName evidence="9">AAA family ATPase</fullName>
    </submittedName>
</protein>
<evidence type="ECO:0000256" key="4">
    <source>
        <dbReference type="ARBA" id="ARBA00022840"/>
    </source>
</evidence>
<dbReference type="InterPro" id="IPR026881">
    <property type="entry name" value="WYL_dom"/>
</dbReference>
<evidence type="ECO:0000259" key="8">
    <source>
        <dbReference type="Pfam" id="PF18741"/>
    </source>
</evidence>
<dbReference type="InterPro" id="IPR050534">
    <property type="entry name" value="Coronavir_polyprotein_1ab"/>
</dbReference>
<dbReference type="EMBL" id="JBHMFC010000055">
    <property type="protein sequence ID" value="MFB9057195.1"/>
    <property type="molecule type" value="Genomic_DNA"/>
</dbReference>
<organism evidence="9 10">
    <name type="scientific">Mariniflexile ostreae</name>
    <dbReference type="NCBI Taxonomy" id="1520892"/>
    <lineage>
        <taxon>Bacteria</taxon>
        <taxon>Pseudomonadati</taxon>
        <taxon>Bacteroidota</taxon>
        <taxon>Flavobacteriia</taxon>
        <taxon>Flavobacteriales</taxon>
        <taxon>Flavobacteriaceae</taxon>
        <taxon>Mariniflexile</taxon>
    </lineage>
</organism>
<evidence type="ECO:0000256" key="3">
    <source>
        <dbReference type="ARBA" id="ARBA00022806"/>
    </source>
</evidence>
<keyword evidence="4" id="KW-0067">ATP-binding</keyword>
<comment type="caution">
    <text evidence="9">The sequence shown here is derived from an EMBL/GenBank/DDBJ whole genome shotgun (WGS) entry which is preliminary data.</text>
</comment>
<feature type="domain" description="DNA2/NAM7 helicase-like C-terminal" evidence="6">
    <location>
        <begin position="1101"/>
        <end position="1298"/>
    </location>
</feature>
<feature type="domain" description="WYL" evidence="7">
    <location>
        <begin position="1712"/>
        <end position="1781"/>
    </location>
</feature>
<dbReference type="Gene3D" id="3.40.50.300">
    <property type="entry name" value="P-loop containing nucleotide triphosphate hydrolases"/>
    <property type="match status" value="3"/>
</dbReference>
<dbReference type="RefSeq" id="WP_379861419.1">
    <property type="nucleotide sequence ID" value="NZ_JBHMFC010000055.1"/>
</dbReference>
<dbReference type="InterPro" id="IPR049468">
    <property type="entry name" value="Restrct_endonuc-II-like_dom"/>
</dbReference>
<dbReference type="PANTHER" id="PTHR43788">
    <property type="entry name" value="DNA2/NAM7 HELICASE FAMILY MEMBER"/>
    <property type="match status" value="1"/>
</dbReference>
<gene>
    <name evidence="9" type="ORF">ACFFU9_10625</name>
</gene>
<evidence type="ECO:0000259" key="7">
    <source>
        <dbReference type="Pfam" id="PF13280"/>
    </source>
</evidence>
<dbReference type="InterPro" id="IPR041679">
    <property type="entry name" value="DNA2/NAM7-like_C"/>
</dbReference>
<accession>A0ABV5FCL7</accession>
<keyword evidence="5" id="KW-0175">Coiled coil</keyword>
<keyword evidence="10" id="KW-1185">Reference proteome</keyword>
<dbReference type="Pfam" id="PF13087">
    <property type="entry name" value="AAA_12"/>
    <property type="match status" value="1"/>
</dbReference>
<sequence>MNILNSYITFLQEYKKLLERGVKDIFAKTVAPSFIWLDEIEKLIEDNLCETTLTDFFIGGYENSKSNILSLEKPLKPQINIPSEYLGIIEFNDAKNKFESESENELISFKNSAFGIQETNKIQRFKGNKAVYSKLYRAYNDIKNDSNIEIVLSVGLIQHSKQGNGKTSSVSKTNQHLFHFPLKIELTITNKINLSFSETEKPYADFFFLNNLPIEKTALNNIVDRFEEEIETNGFQYIYDKKFRDLIAKNLQQISENSTFENTITKPLSDTVNTDSFKFSFSPSINIKKQKPRFFDKLTKGIIEENENDENNAELFNLLIRNPENEHTNSHVKPNYFIDELYEEHKENNTNLNAEQDFSVFFPLPYNKEQKQIYDNYLKNRITVVTGPPGTGKSHTIVNILCSLLAQGKRVLVTAQTDKALESLLDKIPQNFDDLVFTKIQLEVDKTRFSLEKSINNIRSILIDDFHLNIEKKISNLNILKGEYLQFKSEIHQVLEKEYNEVSLNDSFKDLRSYELWDKFQSKNDENWNWIKDEITLEVINEFVKLKGEISTYKQLHSFDNLILKSIDFDIKSISEKINDFNFTEYLNRKSEIEKLKSHLDIDDVSKSKLLKIDLNSVTEITEKYSNADIVINSYQQISQLKNKLTKKNKNVTDFNSNLKYSEIAENSSKYLRDIESFLAQIESRKEKIGFLGKFKAKYKQVSYLENIVLNSKNCDNKTSLNLLKVYLKEIQEISSNLSYITKAGFDITINENSDLSSKYQLLNTAIEQVERNFTLIDLLQKNKDIINFSKIFNIEISNVEEIYTTSVSYKEDLEKLKELELSYKKDVSTLKTVSTTFLNSKLLNDYSEYIPLENISETVIFKAFQTKIEDTIQQTEKENQFNNSKSFIKKVLPKTLAFLLETPIEKITKENFEFAHANHYFLENEIIDLQKTKEKLGQINDRIYELKSEILFDLAKNNFKNNFDTNEIDRFINLLVEYQTNLYQGSRGIRDKVKFQLLARKNSAEISNKLSCWVMKFNDVLNSVGTESEIFDCIIVDEASQLDFNSLILGYYAKNMIIVGDDKQTSPSALTGANDNDFQSIKNKYLEFLGDDRVQIRSDNSLFTLSKMVAGSSNLALKEHFRCVSEIIEFSKYNFYDNSLKPLKQINTENRLEPVKAVFVQNSFLEDRIVYAEIESIKKHLIEIIKNPIYQNKTIGVVSLGLVKHTEKLKDIKEDLSELFGRDKLDEIKLIIEDSPKFQGDERDVMLVSLGVALDSEKLKSNDNPKPRSIVDDGNLKDDFKKINVALSRAKEQMILFHSVKSEDLRNNDFRLKILSFFYNETKKLKPFELPDNENERDLYNIPKPFDSWFEYDITSALINEGYLFIQPQYKVKEDETFYNHHSQKETYVNFKLDLVVSNNGKMIAIECDGDPFHSLPEDVAYDVERQEFLERVGWKVYRVLYSAYKRNPSTEIEKMVNFIEKYTKKDKVISIAKVFKETPSEETQQKPTSYTHKSFIDALEVDINQEDEEIVVESIEEIETFEEDKVLRYFNLNSDGTYILETSESNTSTYSLPLYESDKNGFLLQGYNNGHLNKVFISTLLSKRIDREYKNGLNSDATLNYLKVIKTDEIIGLHFRENGNKKFKAHLTKNISNREQLHLQGYKVIYNDFTNLEYEILSINLFDQIERLVYQSFTATGKTLDNSNYDKEWKTLKPKKDLELPFNNRQIELLIQKAITEKKKVKISYKNKEGQESERILSNLNIITKNGYSGYDFEVLKADCSLRGTERHFKIDRIREIEILE</sequence>
<keyword evidence="2" id="KW-0378">Hydrolase</keyword>
<name>A0ABV5FCL7_9FLAO</name>
<reference evidence="9 10" key="1">
    <citation type="submission" date="2024-09" db="EMBL/GenBank/DDBJ databases">
        <authorList>
            <person name="Sun Q."/>
            <person name="Mori K."/>
        </authorList>
    </citation>
    <scope>NUCLEOTIDE SEQUENCE [LARGE SCALE GENOMIC DNA]</scope>
    <source>
        <strain evidence="9 10">CECT 8622</strain>
    </source>
</reference>
<dbReference type="Gene3D" id="3.40.960.10">
    <property type="entry name" value="VSR Endonuclease"/>
    <property type="match status" value="1"/>
</dbReference>
<proteinExistence type="predicted"/>
<dbReference type="Pfam" id="PF13245">
    <property type="entry name" value="AAA_19"/>
    <property type="match status" value="1"/>
</dbReference>
<feature type="coiled-coil region" evidence="5">
    <location>
        <begin position="923"/>
        <end position="950"/>
    </location>
</feature>
<dbReference type="Pfam" id="PF18741">
    <property type="entry name" value="MTES_1575"/>
    <property type="match status" value="1"/>
</dbReference>
<dbReference type="SUPFAM" id="SSF52980">
    <property type="entry name" value="Restriction endonuclease-like"/>
    <property type="match status" value="1"/>
</dbReference>
<evidence type="ECO:0000256" key="1">
    <source>
        <dbReference type="ARBA" id="ARBA00022741"/>
    </source>
</evidence>
<evidence type="ECO:0000256" key="5">
    <source>
        <dbReference type="SAM" id="Coils"/>
    </source>
</evidence>
<feature type="domain" description="Restriction endonuclease type II-like" evidence="8">
    <location>
        <begin position="1388"/>
        <end position="1461"/>
    </location>
</feature>
<dbReference type="InterPro" id="IPR027417">
    <property type="entry name" value="P-loop_NTPase"/>
</dbReference>
<dbReference type="Pfam" id="PF13280">
    <property type="entry name" value="WYL"/>
    <property type="match status" value="1"/>
</dbReference>
<dbReference type="PROSITE" id="PS52050">
    <property type="entry name" value="WYL"/>
    <property type="match status" value="1"/>
</dbReference>